<evidence type="ECO:0000256" key="4">
    <source>
        <dbReference type="ARBA" id="ARBA00022692"/>
    </source>
</evidence>
<keyword evidence="5 7" id="KW-1133">Transmembrane helix</keyword>
<keyword evidence="3" id="KW-1003">Cell membrane</keyword>
<dbReference type="PANTHER" id="PTHR43386:SF1">
    <property type="entry name" value="D,D-DIPEPTIDE TRANSPORT SYSTEM PERMEASE PROTEIN DDPC-RELATED"/>
    <property type="match status" value="1"/>
</dbReference>
<dbReference type="OrthoDB" id="6637947at2"/>
<dbReference type="Gene3D" id="1.10.3720.10">
    <property type="entry name" value="MetI-like"/>
    <property type="match status" value="1"/>
</dbReference>
<evidence type="ECO:0000313" key="9">
    <source>
        <dbReference type="EMBL" id="RKT78939.1"/>
    </source>
</evidence>
<evidence type="ECO:0000256" key="5">
    <source>
        <dbReference type="ARBA" id="ARBA00022989"/>
    </source>
</evidence>
<dbReference type="Pfam" id="PF00528">
    <property type="entry name" value="BPD_transp_1"/>
    <property type="match status" value="1"/>
</dbReference>
<dbReference type="InterPro" id="IPR000515">
    <property type="entry name" value="MetI-like"/>
</dbReference>
<feature type="transmembrane region" description="Helical" evidence="7">
    <location>
        <begin position="123"/>
        <end position="143"/>
    </location>
</feature>
<evidence type="ECO:0000256" key="3">
    <source>
        <dbReference type="ARBA" id="ARBA00022475"/>
    </source>
</evidence>
<comment type="similarity">
    <text evidence="7">Belongs to the binding-protein-dependent transport system permease family.</text>
</comment>
<dbReference type="Proteomes" id="UP000278440">
    <property type="component" value="Unassembled WGS sequence"/>
</dbReference>
<evidence type="ECO:0000256" key="6">
    <source>
        <dbReference type="ARBA" id="ARBA00023136"/>
    </source>
</evidence>
<dbReference type="GO" id="GO:0055085">
    <property type="term" value="P:transmembrane transport"/>
    <property type="evidence" value="ECO:0007669"/>
    <property type="project" value="InterPro"/>
</dbReference>
<feature type="transmembrane region" description="Helical" evidence="7">
    <location>
        <begin position="205"/>
        <end position="230"/>
    </location>
</feature>
<name>A0A495Y037_9MICO</name>
<evidence type="ECO:0000256" key="7">
    <source>
        <dbReference type="RuleBase" id="RU363032"/>
    </source>
</evidence>
<keyword evidence="10" id="KW-1185">Reference proteome</keyword>
<comment type="caution">
    <text evidence="9">The sequence shown here is derived from an EMBL/GenBank/DDBJ whole genome shotgun (WGS) entry which is preliminary data.</text>
</comment>
<reference evidence="9 10" key="1">
    <citation type="submission" date="2018-10" db="EMBL/GenBank/DDBJ databases">
        <title>Sequencing the genomes of 1000 actinobacteria strains.</title>
        <authorList>
            <person name="Klenk H.-P."/>
        </authorList>
    </citation>
    <scope>NUCLEOTIDE SEQUENCE [LARGE SCALE GENOMIC DNA]</scope>
    <source>
        <strain evidence="9 10">DSM 44267</strain>
    </source>
</reference>
<evidence type="ECO:0000256" key="1">
    <source>
        <dbReference type="ARBA" id="ARBA00004651"/>
    </source>
</evidence>
<accession>A0A495Y037</accession>
<feature type="transmembrane region" description="Helical" evidence="7">
    <location>
        <begin position="250"/>
        <end position="272"/>
    </location>
</feature>
<keyword evidence="6 7" id="KW-0472">Membrane</keyword>
<dbReference type="Pfam" id="PF12911">
    <property type="entry name" value="OppC_N"/>
    <property type="match status" value="1"/>
</dbReference>
<dbReference type="InterPro" id="IPR025966">
    <property type="entry name" value="OppC_N"/>
</dbReference>
<organism evidence="9 10">
    <name type="scientific">Terracoccus luteus</name>
    <dbReference type="NCBI Taxonomy" id="53356"/>
    <lineage>
        <taxon>Bacteria</taxon>
        <taxon>Bacillati</taxon>
        <taxon>Actinomycetota</taxon>
        <taxon>Actinomycetes</taxon>
        <taxon>Micrococcales</taxon>
        <taxon>Intrasporangiaceae</taxon>
        <taxon>Terracoccus</taxon>
    </lineage>
</organism>
<keyword evidence="4 7" id="KW-0812">Transmembrane</keyword>
<dbReference type="RefSeq" id="WP_121033488.1">
    <property type="nucleotide sequence ID" value="NZ_RBXT01000001.1"/>
</dbReference>
<feature type="transmembrane region" description="Helical" evidence="7">
    <location>
        <begin position="86"/>
        <end position="111"/>
    </location>
</feature>
<proteinExistence type="inferred from homology"/>
<evidence type="ECO:0000256" key="2">
    <source>
        <dbReference type="ARBA" id="ARBA00022448"/>
    </source>
</evidence>
<dbReference type="InterPro" id="IPR035906">
    <property type="entry name" value="MetI-like_sf"/>
</dbReference>
<dbReference type="AlphaFoldDB" id="A0A495Y037"/>
<gene>
    <name evidence="9" type="ORF">DFJ68_2393</name>
</gene>
<dbReference type="SUPFAM" id="SSF161098">
    <property type="entry name" value="MetI-like"/>
    <property type="match status" value="1"/>
</dbReference>
<protein>
    <submittedName>
        <fullName evidence="9">Peptide/nickel transport system permease protein</fullName>
    </submittedName>
</protein>
<keyword evidence="2 7" id="KW-0813">Transport</keyword>
<dbReference type="PROSITE" id="PS50928">
    <property type="entry name" value="ABC_TM1"/>
    <property type="match status" value="1"/>
</dbReference>
<feature type="domain" description="ABC transmembrane type-1" evidence="8">
    <location>
        <begin position="84"/>
        <end position="272"/>
    </location>
</feature>
<dbReference type="GO" id="GO:0005886">
    <property type="term" value="C:plasma membrane"/>
    <property type="evidence" value="ECO:0007669"/>
    <property type="project" value="UniProtKB-SubCell"/>
</dbReference>
<dbReference type="EMBL" id="RBXT01000001">
    <property type="protein sequence ID" value="RKT78939.1"/>
    <property type="molecule type" value="Genomic_DNA"/>
</dbReference>
<evidence type="ECO:0000259" key="8">
    <source>
        <dbReference type="PROSITE" id="PS50928"/>
    </source>
</evidence>
<dbReference type="PANTHER" id="PTHR43386">
    <property type="entry name" value="OLIGOPEPTIDE TRANSPORT SYSTEM PERMEASE PROTEIN APPC"/>
    <property type="match status" value="1"/>
</dbReference>
<sequence>MRTLRRVLSPAGADAGRSPWSRPLAVVGAVVIVLWVLVALAAPLLAPHDPNAQDFARLQPPGGDTLLGTDGLGRDVLSRILYGTRITLPLAVLLVVLATTVGTVLGAVAGYFGRWADTVVMRLADLVFAFPGIILAMAAAAALGPGLRNAVLALTVVMWPSYARVVRSMLLGLREAEFVSATRLLGASARRTLVVDLRPNVAGPVLVLAALEVGNAVLLLSGLSFLGLGAQPPDAEWGAMVSEGARNFDAWWIGVFPGLAILTVVLAFNFLGDTLRDALDPRTARALGGTP</sequence>
<feature type="transmembrane region" description="Helical" evidence="7">
    <location>
        <begin position="24"/>
        <end position="46"/>
    </location>
</feature>
<comment type="subcellular location">
    <subcellularLocation>
        <location evidence="1 7">Cell membrane</location>
        <topology evidence="1 7">Multi-pass membrane protein</topology>
    </subcellularLocation>
</comment>
<dbReference type="CDD" id="cd06261">
    <property type="entry name" value="TM_PBP2"/>
    <property type="match status" value="1"/>
</dbReference>
<dbReference type="InterPro" id="IPR050366">
    <property type="entry name" value="BP-dependent_transpt_permease"/>
</dbReference>
<evidence type="ECO:0000313" key="10">
    <source>
        <dbReference type="Proteomes" id="UP000278440"/>
    </source>
</evidence>